<dbReference type="InterPro" id="IPR051325">
    <property type="entry name" value="Nudix_hydrolase_domain"/>
</dbReference>
<proteinExistence type="predicted"/>
<dbReference type="PANTHER" id="PTHR21340">
    <property type="entry name" value="DIADENOSINE 5,5-P1,P4-TETRAPHOSPHATE PYROPHOSPHOHYDROLASE MUTT"/>
    <property type="match status" value="1"/>
</dbReference>
<name>A0A0G0MBP5_9BACT</name>
<protein>
    <recommendedName>
        <fullName evidence="2">Nudix hydrolase domain-containing protein</fullName>
    </recommendedName>
</protein>
<dbReference type="SUPFAM" id="SSF55811">
    <property type="entry name" value="Nudix"/>
    <property type="match status" value="1"/>
</dbReference>
<dbReference type="PANTHER" id="PTHR21340:SF0">
    <property type="entry name" value="BIS(5'-NUCLEOSYL)-TETRAPHOSPHATASE [ASYMMETRICAL]"/>
    <property type="match status" value="1"/>
</dbReference>
<dbReference type="PROSITE" id="PS51462">
    <property type="entry name" value="NUDIX"/>
    <property type="match status" value="1"/>
</dbReference>
<evidence type="ECO:0000313" key="3">
    <source>
        <dbReference type="EMBL" id="KKR01484.1"/>
    </source>
</evidence>
<keyword evidence="1" id="KW-0378">Hydrolase</keyword>
<dbReference type="EMBL" id="LBWB01000004">
    <property type="protein sequence ID" value="KKR01484.1"/>
    <property type="molecule type" value="Genomic_DNA"/>
</dbReference>
<dbReference type="AlphaFoldDB" id="A0A0G0MBP5"/>
<dbReference type="Pfam" id="PF00293">
    <property type="entry name" value="NUDIX"/>
    <property type="match status" value="1"/>
</dbReference>
<dbReference type="Gene3D" id="3.90.79.10">
    <property type="entry name" value="Nucleoside Triphosphate Pyrophosphohydrolase"/>
    <property type="match status" value="1"/>
</dbReference>
<evidence type="ECO:0000313" key="4">
    <source>
        <dbReference type="Proteomes" id="UP000033881"/>
    </source>
</evidence>
<evidence type="ECO:0000256" key="1">
    <source>
        <dbReference type="ARBA" id="ARBA00022801"/>
    </source>
</evidence>
<dbReference type="STRING" id="1618574.UT24_C0004G0047"/>
<accession>A0A0G0MBP5</accession>
<sequence>MNKHQKVAVIVWTIDPEGIKRFLLRHNKPFNGYDDEWTVIFGDIEVGESLEDAAKREASEEFRISNFEQINDLNYTTEFEGKHGLTEVHFVALKVLDINTQIVLNEESIGYDWMLIDQVKGVMKNDDEKQAFDLIK</sequence>
<comment type="caution">
    <text evidence="3">The sequence shown here is derived from an EMBL/GenBank/DDBJ whole genome shotgun (WGS) entry which is preliminary data.</text>
</comment>
<dbReference type="InterPro" id="IPR000086">
    <property type="entry name" value="NUDIX_hydrolase_dom"/>
</dbReference>
<dbReference type="InterPro" id="IPR015797">
    <property type="entry name" value="NUDIX_hydrolase-like_dom_sf"/>
</dbReference>
<dbReference type="InterPro" id="IPR020084">
    <property type="entry name" value="NUDIX_hydrolase_CS"/>
</dbReference>
<dbReference type="PROSITE" id="PS00893">
    <property type="entry name" value="NUDIX_BOX"/>
    <property type="match status" value="1"/>
</dbReference>
<reference evidence="3 4" key="1">
    <citation type="journal article" date="2015" name="Nature">
        <title>rRNA introns, odd ribosomes, and small enigmatic genomes across a large radiation of phyla.</title>
        <authorList>
            <person name="Brown C.T."/>
            <person name="Hug L.A."/>
            <person name="Thomas B.C."/>
            <person name="Sharon I."/>
            <person name="Castelle C.J."/>
            <person name="Singh A."/>
            <person name="Wilkins M.J."/>
            <person name="Williams K.H."/>
            <person name="Banfield J.F."/>
        </authorList>
    </citation>
    <scope>NUCLEOTIDE SEQUENCE [LARGE SCALE GENOMIC DNA]</scope>
</reference>
<dbReference type="GO" id="GO:0004081">
    <property type="term" value="F:bis(5'-nucleosyl)-tetraphosphatase (asymmetrical) activity"/>
    <property type="evidence" value="ECO:0007669"/>
    <property type="project" value="TreeGrafter"/>
</dbReference>
<gene>
    <name evidence="3" type="ORF">UT24_C0004G0047</name>
</gene>
<dbReference type="GO" id="GO:0006167">
    <property type="term" value="P:AMP biosynthetic process"/>
    <property type="evidence" value="ECO:0007669"/>
    <property type="project" value="TreeGrafter"/>
</dbReference>
<dbReference type="GO" id="GO:0006754">
    <property type="term" value="P:ATP biosynthetic process"/>
    <property type="evidence" value="ECO:0007669"/>
    <property type="project" value="TreeGrafter"/>
</dbReference>
<dbReference type="Proteomes" id="UP000033881">
    <property type="component" value="Unassembled WGS sequence"/>
</dbReference>
<feature type="domain" description="Nudix hydrolase" evidence="2">
    <location>
        <begin position="4"/>
        <end position="136"/>
    </location>
</feature>
<evidence type="ECO:0000259" key="2">
    <source>
        <dbReference type="PROSITE" id="PS51462"/>
    </source>
</evidence>
<organism evidence="3 4">
    <name type="scientific">Candidatus Woesebacteria bacterium GW2011_GWB1_39_12</name>
    <dbReference type="NCBI Taxonomy" id="1618574"/>
    <lineage>
        <taxon>Bacteria</taxon>
        <taxon>Candidatus Woeseibacteriota</taxon>
    </lineage>
</organism>